<evidence type="ECO:0000259" key="8">
    <source>
        <dbReference type="PROSITE" id="PS51054"/>
    </source>
</evidence>
<feature type="domain" description="BHLH" evidence="7">
    <location>
        <begin position="24"/>
        <end position="81"/>
    </location>
</feature>
<dbReference type="Pfam" id="PF07527">
    <property type="entry name" value="Hairy_orange"/>
    <property type="match status" value="1"/>
</dbReference>
<dbReference type="InterPro" id="IPR050370">
    <property type="entry name" value="HES_HEY"/>
</dbReference>
<comment type="caution">
    <text evidence="9">The sequence shown here is derived from an EMBL/GenBank/DDBJ whole genome shotgun (WGS) entry which is preliminary data.</text>
</comment>
<keyword evidence="5" id="KW-0539">Nucleus</keyword>
<proteinExistence type="predicted"/>
<organism evidence="9 10">
    <name type="scientific">Artemia franciscana</name>
    <name type="common">Brine shrimp</name>
    <name type="synonym">Artemia sanfranciscana</name>
    <dbReference type="NCBI Taxonomy" id="6661"/>
    <lineage>
        <taxon>Eukaryota</taxon>
        <taxon>Metazoa</taxon>
        <taxon>Ecdysozoa</taxon>
        <taxon>Arthropoda</taxon>
        <taxon>Crustacea</taxon>
        <taxon>Branchiopoda</taxon>
        <taxon>Anostraca</taxon>
        <taxon>Artemiidae</taxon>
        <taxon>Artemia</taxon>
    </lineage>
</organism>
<keyword evidence="10" id="KW-1185">Reference proteome</keyword>
<dbReference type="SMART" id="SM00511">
    <property type="entry name" value="ORANGE"/>
    <property type="match status" value="1"/>
</dbReference>
<dbReference type="Proteomes" id="UP001187531">
    <property type="component" value="Unassembled WGS sequence"/>
</dbReference>
<dbReference type="GO" id="GO:0046983">
    <property type="term" value="F:protein dimerization activity"/>
    <property type="evidence" value="ECO:0007669"/>
    <property type="project" value="InterPro"/>
</dbReference>
<dbReference type="Pfam" id="PF00010">
    <property type="entry name" value="HLH"/>
    <property type="match status" value="1"/>
</dbReference>
<evidence type="ECO:0000256" key="4">
    <source>
        <dbReference type="ARBA" id="ARBA00023163"/>
    </source>
</evidence>
<gene>
    <name evidence="9" type="ORF">QYM36_013667</name>
</gene>
<dbReference type="InterPro" id="IPR036638">
    <property type="entry name" value="HLH_DNA-bd_sf"/>
</dbReference>
<reference evidence="9" key="1">
    <citation type="submission" date="2023-07" db="EMBL/GenBank/DDBJ databases">
        <title>Chromosome-level genome assembly of Artemia franciscana.</title>
        <authorList>
            <person name="Jo E."/>
        </authorList>
    </citation>
    <scope>NUCLEOTIDE SEQUENCE</scope>
    <source>
        <tissue evidence="9">Whole body</tissue>
    </source>
</reference>
<name>A0AA88KWM9_ARTSF</name>
<evidence type="ECO:0000256" key="1">
    <source>
        <dbReference type="ARBA" id="ARBA00004123"/>
    </source>
</evidence>
<dbReference type="SMART" id="SM00353">
    <property type="entry name" value="HLH"/>
    <property type="match status" value="1"/>
</dbReference>
<dbReference type="PROSITE" id="PS50888">
    <property type="entry name" value="BHLH"/>
    <property type="match status" value="1"/>
</dbReference>
<feature type="compositionally biased region" description="Low complexity" evidence="6">
    <location>
        <begin position="191"/>
        <end position="201"/>
    </location>
</feature>
<evidence type="ECO:0000256" key="2">
    <source>
        <dbReference type="ARBA" id="ARBA00023015"/>
    </source>
</evidence>
<dbReference type="Gene3D" id="4.10.280.10">
    <property type="entry name" value="Helix-loop-helix DNA-binding domain"/>
    <property type="match status" value="1"/>
</dbReference>
<evidence type="ECO:0000313" key="9">
    <source>
        <dbReference type="EMBL" id="KAK2710068.1"/>
    </source>
</evidence>
<dbReference type="Gene3D" id="6.10.250.980">
    <property type="match status" value="1"/>
</dbReference>
<dbReference type="EMBL" id="JAVRJZ010000017">
    <property type="protein sequence ID" value="KAK2710068.1"/>
    <property type="molecule type" value="Genomic_DNA"/>
</dbReference>
<dbReference type="InterPro" id="IPR003650">
    <property type="entry name" value="Orange_dom"/>
</dbReference>
<dbReference type="SUPFAM" id="SSF158457">
    <property type="entry name" value="Orange domain-like"/>
    <property type="match status" value="1"/>
</dbReference>
<evidence type="ECO:0000256" key="5">
    <source>
        <dbReference type="ARBA" id="ARBA00023242"/>
    </source>
</evidence>
<evidence type="ECO:0000256" key="6">
    <source>
        <dbReference type="SAM" id="MobiDB-lite"/>
    </source>
</evidence>
<feature type="compositionally biased region" description="Low complexity" evidence="6">
    <location>
        <begin position="163"/>
        <end position="172"/>
    </location>
</feature>
<keyword evidence="4" id="KW-0804">Transcription</keyword>
<keyword evidence="3" id="KW-0238">DNA-binding</keyword>
<dbReference type="GO" id="GO:1990837">
    <property type="term" value="F:sequence-specific double-stranded DNA binding"/>
    <property type="evidence" value="ECO:0007669"/>
    <property type="project" value="UniProtKB-ARBA"/>
</dbReference>
<feature type="domain" description="Orange" evidence="8">
    <location>
        <begin position="98"/>
        <end position="131"/>
    </location>
</feature>
<evidence type="ECO:0000259" key="7">
    <source>
        <dbReference type="PROSITE" id="PS50888"/>
    </source>
</evidence>
<dbReference type="PROSITE" id="PS51054">
    <property type="entry name" value="ORANGE"/>
    <property type="match status" value="1"/>
</dbReference>
<dbReference type="PANTHER" id="PTHR10985">
    <property type="entry name" value="BASIC HELIX-LOOP-HELIX TRANSCRIPTION FACTOR, HES-RELATED"/>
    <property type="match status" value="1"/>
</dbReference>
<feature type="region of interest" description="Disordered" evidence="6">
    <location>
        <begin position="163"/>
        <end position="201"/>
    </location>
</feature>
<dbReference type="AlphaFoldDB" id="A0AA88KWM9"/>
<dbReference type="FunFam" id="4.10.280.10:FF:000009">
    <property type="entry name" value="Transcription factor HES-1"/>
    <property type="match status" value="1"/>
</dbReference>
<evidence type="ECO:0000313" key="10">
    <source>
        <dbReference type="Proteomes" id="UP001187531"/>
    </source>
</evidence>
<dbReference type="GO" id="GO:0005634">
    <property type="term" value="C:nucleus"/>
    <property type="evidence" value="ECO:0007669"/>
    <property type="project" value="UniProtKB-SubCell"/>
</dbReference>
<protein>
    <submittedName>
        <fullName evidence="9">Uncharacterized protein</fullName>
    </submittedName>
</protein>
<evidence type="ECO:0000256" key="3">
    <source>
        <dbReference type="ARBA" id="ARBA00023125"/>
    </source>
</evidence>
<dbReference type="CDD" id="cd19741">
    <property type="entry name" value="bHLH-O_ESMB_like"/>
    <property type="match status" value="1"/>
</dbReference>
<sequence>MAPHYSTALDLSTQDIPISRTVQYKKVTKPMLERQRRARINRCLDELKDLMAEALVTEGENVTRLEKADILELTVNHLQKLRRENRIRANPMTATDRFRAGFTTAAREVSVFLAATPGVDISLGTRLLSHLGHTLNTLNTTTYEQYPESPLFVNSNVMRPSSHASSGYGSLSEQCEGTLSPIPERLDSPLSSSSSSIWRPW</sequence>
<dbReference type="GO" id="GO:0006355">
    <property type="term" value="P:regulation of DNA-templated transcription"/>
    <property type="evidence" value="ECO:0007669"/>
    <property type="project" value="InterPro"/>
</dbReference>
<comment type="subcellular location">
    <subcellularLocation>
        <location evidence="1">Nucleus</location>
    </subcellularLocation>
</comment>
<dbReference type="InterPro" id="IPR011598">
    <property type="entry name" value="bHLH_dom"/>
</dbReference>
<dbReference type="SUPFAM" id="SSF47459">
    <property type="entry name" value="HLH, helix-loop-helix DNA-binding domain"/>
    <property type="match status" value="1"/>
</dbReference>
<keyword evidence="2" id="KW-0805">Transcription regulation</keyword>
<accession>A0AA88KWM9</accession>